<reference evidence="2 3" key="1">
    <citation type="submission" date="2018-09" db="EMBL/GenBank/DDBJ databases">
        <title>The draft genome of Acinetobacter spp. strains.</title>
        <authorList>
            <person name="Qin J."/>
            <person name="Feng Y."/>
            <person name="Zong Z."/>
        </authorList>
    </citation>
    <scope>NUCLEOTIDE SEQUENCE [LARGE SCALE GENOMIC DNA]</scope>
    <source>
        <strain evidence="2 3">WCHAc060012</strain>
    </source>
</reference>
<organism evidence="2 3">
    <name type="scientific">Acinetobacter tianfuensis</name>
    <dbReference type="NCBI Taxonomy" id="2419603"/>
    <lineage>
        <taxon>Bacteria</taxon>
        <taxon>Pseudomonadati</taxon>
        <taxon>Pseudomonadota</taxon>
        <taxon>Gammaproteobacteria</taxon>
        <taxon>Moraxellales</taxon>
        <taxon>Moraxellaceae</taxon>
        <taxon>Acinetobacter</taxon>
    </lineage>
</organism>
<evidence type="ECO:0000313" key="3">
    <source>
        <dbReference type="Proteomes" id="UP000282388"/>
    </source>
</evidence>
<dbReference type="InterPro" id="IPR017740">
    <property type="entry name" value="TssA-like"/>
</dbReference>
<dbReference type="PANTHER" id="PTHR37951:SF1">
    <property type="entry name" value="TYPE VI SECRETION SYSTEM COMPONENT TSSA1"/>
    <property type="match status" value="1"/>
</dbReference>
<evidence type="ECO:0000313" key="2">
    <source>
        <dbReference type="EMBL" id="RKG29632.1"/>
    </source>
</evidence>
<gene>
    <name evidence="2" type="primary">tssA</name>
    <name evidence="2" type="ORF">D7V32_14155</name>
</gene>
<dbReference type="PANTHER" id="PTHR37951">
    <property type="entry name" value="CYTOPLASMIC PROTEIN-RELATED"/>
    <property type="match status" value="1"/>
</dbReference>
<comment type="caution">
    <text evidence="2">The sequence shown here is derived from an EMBL/GenBank/DDBJ whole genome shotgun (WGS) entry which is preliminary data.</text>
</comment>
<sequence length="373" mass="43071">MSLELDILLSPISEEHPCGADYAFSNEFQAIKKAKTQDDTLLEQGDWVSELKQADWSFVASQSVILLSEKTKDIRVYTWLMEAWSNLYGFDGIAKSLELLQKSLELYWLQIFPEIEDEDLDQRLGLLQGFIGLLPVVLKKVPIVNSSPYFNLADYESFLYQENQKRKHQQDAEEDVSAENNLENFERALSSTSKQIQYQNYQQFLDILSKWQQLKETLDELMDLDAPSYSSIDSQIENIQINLKKIYKADTFTVAASSSSVISAAINSDLSSEYSHMQENQVMHVQQNSAEQRFQAQPQNHLANREQAMQVLQDIAEYFQLNEPHSPVSYMLQKTIKWSQMPLHEWLTHVIKNENPLANIQEVLGVQNDTNDW</sequence>
<feature type="domain" description="ImpA N-terminal" evidence="1">
    <location>
        <begin position="9"/>
        <end position="130"/>
    </location>
</feature>
<proteinExistence type="predicted"/>
<dbReference type="Proteomes" id="UP000282388">
    <property type="component" value="Unassembled WGS sequence"/>
</dbReference>
<dbReference type="OrthoDB" id="9771118at2"/>
<dbReference type="NCBIfam" id="TIGR03363">
    <property type="entry name" value="VI_chp_8"/>
    <property type="match status" value="1"/>
</dbReference>
<dbReference type="EMBL" id="RAXV01000036">
    <property type="protein sequence ID" value="RKG29632.1"/>
    <property type="molecule type" value="Genomic_DNA"/>
</dbReference>
<name>A0A3A8E3I1_9GAMM</name>
<accession>A0A3A8E3I1</accession>
<protein>
    <submittedName>
        <fullName evidence="2">Type VI secretion system protein TssA</fullName>
    </submittedName>
</protein>
<dbReference type="InterPro" id="IPR010657">
    <property type="entry name" value="ImpA_N"/>
</dbReference>
<evidence type="ECO:0000259" key="1">
    <source>
        <dbReference type="Pfam" id="PF06812"/>
    </source>
</evidence>
<dbReference type="RefSeq" id="WP_120403489.1">
    <property type="nucleotide sequence ID" value="NZ_RAXV01000036.1"/>
</dbReference>
<keyword evidence="3" id="KW-1185">Reference proteome</keyword>
<dbReference type="AlphaFoldDB" id="A0A3A8E3I1"/>
<dbReference type="Pfam" id="PF06812">
    <property type="entry name" value="ImpA_N"/>
    <property type="match status" value="1"/>
</dbReference>